<dbReference type="eggNOG" id="KOG2632">
    <property type="taxonomic scope" value="Eukaryota"/>
</dbReference>
<feature type="domain" description="Peptidase S54 rhomboid" evidence="10">
    <location>
        <begin position="60"/>
        <end position="211"/>
    </location>
</feature>
<feature type="transmembrane region" description="Helical" evidence="8">
    <location>
        <begin position="186"/>
        <end position="211"/>
    </location>
</feature>
<sequence>MRRARADPMLVVLLLRLAGQVQALERKPPVTLVLVGAMTWLFVFRGTSPSIPTAAHYALLLVSAFLHSDAWHLYHNLYILRNRVRRMSMYSASLLWKGVQLEGALGSAHFLQLLATLLVLAQGITVAAAYVWATATDSNWPLRQCSIGFSGVLFALKVVLNTSSPARSHWMGLALPTKYLAWVELLYLHVAVPQSSFLGHLAGILAGYLYVSCPTWRLNVAPQRYAYRSGASGHRATASTASNDRRRMEAADAAYARRLHAAELRRR</sequence>
<protein>
    <recommendedName>
        <fullName evidence="10">Peptidase S54 rhomboid domain-containing protein</fullName>
    </recommendedName>
</protein>
<feature type="chain" id="PRO_5004570084" description="Peptidase S54 rhomboid domain-containing protein" evidence="9">
    <location>
        <begin position="24"/>
        <end position="267"/>
    </location>
</feature>
<dbReference type="Proteomes" id="UP000030762">
    <property type="component" value="Unassembled WGS sequence"/>
</dbReference>
<evidence type="ECO:0000313" key="11">
    <source>
        <dbReference type="EMBL" id="EQC35754.1"/>
    </source>
</evidence>
<dbReference type="AlphaFoldDB" id="T0QCX7"/>
<comment type="similarity">
    <text evidence="2">Belongs to the peptidase S54 family.</text>
</comment>
<keyword evidence="12" id="KW-1185">Reference proteome</keyword>
<dbReference type="OMA" id="IWFAYII"/>
<feature type="signal peptide" evidence="9">
    <location>
        <begin position="1"/>
        <end position="23"/>
    </location>
</feature>
<dbReference type="PANTHER" id="PTHR43066:SF1">
    <property type="entry name" value="RHOMBOID PROTEIN 2"/>
    <property type="match status" value="1"/>
</dbReference>
<evidence type="ECO:0000256" key="3">
    <source>
        <dbReference type="ARBA" id="ARBA00022670"/>
    </source>
</evidence>
<dbReference type="OrthoDB" id="10257275at2759"/>
<keyword evidence="7 8" id="KW-0472">Membrane</keyword>
<dbReference type="Pfam" id="PF01694">
    <property type="entry name" value="Rhomboid"/>
    <property type="match status" value="1"/>
</dbReference>
<dbReference type="PANTHER" id="PTHR43066">
    <property type="entry name" value="RHOMBOID-RELATED PROTEIN"/>
    <property type="match status" value="1"/>
</dbReference>
<gene>
    <name evidence="11" type="ORF">SDRG_06513</name>
</gene>
<dbReference type="SUPFAM" id="SSF144091">
    <property type="entry name" value="Rhomboid-like"/>
    <property type="match status" value="1"/>
</dbReference>
<dbReference type="GO" id="GO:0004252">
    <property type="term" value="F:serine-type endopeptidase activity"/>
    <property type="evidence" value="ECO:0007669"/>
    <property type="project" value="InterPro"/>
</dbReference>
<feature type="non-terminal residue" evidence="11">
    <location>
        <position position="1"/>
    </location>
</feature>
<evidence type="ECO:0000256" key="2">
    <source>
        <dbReference type="ARBA" id="ARBA00009045"/>
    </source>
</evidence>
<dbReference type="EMBL" id="JH767149">
    <property type="protein sequence ID" value="EQC35754.1"/>
    <property type="molecule type" value="Genomic_DNA"/>
</dbReference>
<dbReference type="GeneID" id="19947240"/>
<dbReference type="Gene3D" id="1.20.1540.10">
    <property type="entry name" value="Rhomboid-like"/>
    <property type="match status" value="1"/>
</dbReference>
<feature type="transmembrane region" description="Helical" evidence="8">
    <location>
        <begin position="111"/>
        <end position="133"/>
    </location>
</feature>
<keyword evidence="4 8" id="KW-0812">Transmembrane</keyword>
<dbReference type="GO" id="GO:0006508">
    <property type="term" value="P:proteolysis"/>
    <property type="evidence" value="ECO:0007669"/>
    <property type="project" value="UniProtKB-KW"/>
</dbReference>
<keyword evidence="9" id="KW-0732">Signal</keyword>
<evidence type="ECO:0000256" key="9">
    <source>
        <dbReference type="SAM" id="SignalP"/>
    </source>
</evidence>
<dbReference type="InterPro" id="IPR035952">
    <property type="entry name" value="Rhomboid-like_sf"/>
</dbReference>
<keyword evidence="3" id="KW-0645">Protease</keyword>
<proteinExistence type="inferred from homology"/>
<dbReference type="InterPro" id="IPR022764">
    <property type="entry name" value="Peptidase_S54_rhomboid_dom"/>
</dbReference>
<name>T0QCX7_SAPDV</name>
<evidence type="ECO:0000256" key="8">
    <source>
        <dbReference type="SAM" id="Phobius"/>
    </source>
</evidence>
<evidence type="ECO:0000256" key="4">
    <source>
        <dbReference type="ARBA" id="ARBA00022692"/>
    </source>
</evidence>
<evidence type="ECO:0000313" key="12">
    <source>
        <dbReference type="Proteomes" id="UP000030762"/>
    </source>
</evidence>
<dbReference type="InParanoid" id="T0QCX7"/>
<dbReference type="RefSeq" id="XP_008610516.1">
    <property type="nucleotide sequence ID" value="XM_008612294.1"/>
</dbReference>
<evidence type="ECO:0000259" key="10">
    <source>
        <dbReference type="Pfam" id="PF01694"/>
    </source>
</evidence>
<dbReference type="GO" id="GO:0016020">
    <property type="term" value="C:membrane"/>
    <property type="evidence" value="ECO:0007669"/>
    <property type="project" value="UniProtKB-SubCell"/>
</dbReference>
<keyword evidence="6 8" id="KW-1133">Transmembrane helix</keyword>
<accession>T0QCX7</accession>
<reference evidence="11 12" key="1">
    <citation type="submission" date="2012-04" db="EMBL/GenBank/DDBJ databases">
        <title>The Genome Sequence of Saprolegnia declina VS20.</title>
        <authorList>
            <consortium name="The Broad Institute Genome Sequencing Platform"/>
            <person name="Russ C."/>
            <person name="Nusbaum C."/>
            <person name="Tyler B."/>
            <person name="van West P."/>
            <person name="Dieguez-Uribeondo J."/>
            <person name="de Bruijn I."/>
            <person name="Tripathy S."/>
            <person name="Jiang R."/>
            <person name="Young S.K."/>
            <person name="Zeng Q."/>
            <person name="Gargeya S."/>
            <person name="Fitzgerald M."/>
            <person name="Haas B."/>
            <person name="Abouelleil A."/>
            <person name="Alvarado L."/>
            <person name="Arachchi H.M."/>
            <person name="Berlin A."/>
            <person name="Chapman S.B."/>
            <person name="Goldberg J."/>
            <person name="Griggs A."/>
            <person name="Gujja S."/>
            <person name="Hansen M."/>
            <person name="Howarth C."/>
            <person name="Imamovic A."/>
            <person name="Larimer J."/>
            <person name="McCowen C."/>
            <person name="Montmayeur A."/>
            <person name="Murphy C."/>
            <person name="Neiman D."/>
            <person name="Pearson M."/>
            <person name="Priest M."/>
            <person name="Roberts A."/>
            <person name="Saif S."/>
            <person name="Shea T."/>
            <person name="Sisk P."/>
            <person name="Sykes S."/>
            <person name="Wortman J."/>
            <person name="Nusbaum C."/>
            <person name="Birren B."/>
        </authorList>
    </citation>
    <scope>NUCLEOTIDE SEQUENCE [LARGE SCALE GENOMIC DNA]</scope>
    <source>
        <strain evidence="11 12">VS20</strain>
    </source>
</reference>
<dbReference type="STRING" id="1156394.T0QCX7"/>
<evidence type="ECO:0000256" key="5">
    <source>
        <dbReference type="ARBA" id="ARBA00022801"/>
    </source>
</evidence>
<keyword evidence="5" id="KW-0378">Hydrolase</keyword>
<evidence type="ECO:0000256" key="7">
    <source>
        <dbReference type="ARBA" id="ARBA00023136"/>
    </source>
</evidence>
<evidence type="ECO:0000256" key="1">
    <source>
        <dbReference type="ARBA" id="ARBA00004141"/>
    </source>
</evidence>
<dbReference type="VEuPathDB" id="FungiDB:SDRG_06513"/>
<comment type="subcellular location">
    <subcellularLocation>
        <location evidence="1">Membrane</location>
        <topology evidence="1">Multi-pass membrane protein</topology>
    </subcellularLocation>
</comment>
<evidence type="ECO:0000256" key="6">
    <source>
        <dbReference type="ARBA" id="ARBA00022989"/>
    </source>
</evidence>
<organism evidence="11 12">
    <name type="scientific">Saprolegnia diclina (strain VS20)</name>
    <dbReference type="NCBI Taxonomy" id="1156394"/>
    <lineage>
        <taxon>Eukaryota</taxon>
        <taxon>Sar</taxon>
        <taxon>Stramenopiles</taxon>
        <taxon>Oomycota</taxon>
        <taxon>Saprolegniomycetes</taxon>
        <taxon>Saprolegniales</taxon>
        <taxon>Saprolegniaceae</taxon>
        <taxon>Saprolegnia</taxon>
    </lineage>
</organism>